<evidence type="ECO:0000313" key="2">
    <source>
        <dbReference type="EMBL" id="TPX77955.1"/>
    </source>
</evidence>
<dbReference type="AlphaFoldDB" id="A0A507FQV6"/>
<gene>
    <name evidence="2" type="ORF">CcCBS67573_g00760</name>
</gene>
<feature type="compositionally biased region" description="Polar residues" evidence="1">
    <location>
        <begin position="329"/>
        <end position="355"/>
    </location>
</feature>
<dbReference type="EMBL" id="QEAP01000011">
    <property type="protein sequence ID" value="TPX77955.1"/>
    <property type="molecule type" value="Genomic_DNA"/>
</dbReference>
<reference evidence="2 3" key="1">
    <citation type="journal article" date="2019" name="Sci. Rep.">
        <title>Comparative genomics of chytrid fungi reveal insights into the obligate biotrophic and pathogenic lifestyle of Synchytrium endobioticum.</title>
        <authorList>
            <person name="van de Vossenberg B.T.L.H."/>
            <person name="Warris S."/>
            <person name="Nguyen H.D.T."/>
            <person name="van Gent-Pelzer M.P.E."/>
            <person name="Joly D.L."/>
            <person name="van de Geest H.C."/>
            <person name="Bonants P.J.M."/>
            <person name="Smith D.S."/>
            <person name="Levesque C.A."/>
            <person name="van der Lee T.A.J."/>
        </authorList>
    </citation>
    <scope>NUCLEOTIDE SEQUENCE [LARGE SCALE GENOMIC DNA]</scope>
    <source>
        <strain evidence="2 3">CBS 675.73</strain>
    </source>
</reference>
<protein>
    <submittedName>
        <fullName evidence="2">Uncharacterized protein</fullName>
    </submittedName>
</protein>
<evidence type="ECO:0000313" key="3">
    <source>
        <dbReference type="Proteomes" id="UP000320333"/>
    </source>
</evidence>
<dbReference type="Proteomes" id="UP000320333">
    <property type="component" value="Unassembled WGS sequence"/>
</dbReference>
<evidence type="ECO:0000256" key="1">
    <source>
        <dbReference type="SAM" id="MobiDB-lite"/>
    </source>
</evidence>
<comment type="caution">
    <text evidence="2">The sequence shown here is derived from an EMBL/GenBank/DDBJ whole genome shotgun (WGS) entry which is preliminary data.</text>
</comment>
<feature type="compositionally biased region" description="Basic and acidic residues" evidence="1">
    <location>
        <begin position="370"/>
        <end position="381"/>
    </location>
</feature>
<dbReference type="OrthoDB" id="2149345at2759"/>
<sequence length="537" mass="61197">MAIRHAETSTANEFPFPEGDTDLSLLDSASLHENLGTLEMKTIKTVRDCIETAVCLLYNAAIPLDSWNDFKREFERTRNKYEVVDAPTFGPAATPVVSDEDRIPDFTWGEQSTDYQRVLQSAMEYVALFKVNRPVQSDYSAIGDMRHVEEVYLNLLEETYNIMTAAKTTYNGNITESIKCLTEKLMAKVNDAHANYNQALEKMDSAFRSKLLDSLSRVSFVCKSGLQNQIETLEQNHKAAMSQMEHEILKTKKDTYDRINDISKMKVQISKYTKLMKKNGIHDPEDYMTIGDEKIKADSILEHHQKLIVTREQKLKSMKTQIKDLQEILTHQNWSGSSEGATRPRTNGTNSRPGKSTRDTPTSKHSQKPNSRDLEDKKLEGPKQAPQINEVDELKDWIVQSVPTVIGRISNEETFEILGEVRREYEVKLAERHNEYARNIIAERTEIVRVRREFQLQFDQVIKELTSNHDFLSLLGAKQGPVISKVQQMYPVNIKKGMKNAEVQCSLEKPPARDAAARTVSMFAPTSNASSVMAHDW</sequence>
<proteinExistence type="predicted"/>
<name>A0A507FQV6_9FUNG</name>
<organism evidence="2 3">
    <name type="scientific">Chytriomyces confervae</name>
    <dbReference type="NCBI Taxonomy" id="246404"/>
    <lineage>
        <taxon>Eukaryota</taxon>
        <taxon>Fungi</taxon>
        <taxon>Fungi incertae sedis</taxon>
        <taxon>Chytridiomycota</taxon>
        <taxon>Chytridiomycota incertae sedis</taxon>
        <taxon>Chytridiomycetes</taxon>
        <taxon>Chytridiales</taxon>
        <taxon>Chytriomycetaceae</taxon>
        <taxon>Chytriomyces</taxon>
    </lineage>
</organism>
<accession>A0A507FQV6</accession>
<keyword evidence="3" id="KW-1185">Reference proteome</keyword>
<feature type="region of interest" description="Disordered" evidence="1">
    <location>
        <begin position="329"/>
        <end position="386"/>
    </location>
</feature>